<keyword evidence="2" id="KW-1185">Reference proteome</keyword>
<name>A0A2X0NQK5_9BASI</name>
<evidence type="ECO:0000313" key="1">
    <source>
        <dbReference type="EMBL" id="SGY17482.1"/>
    </source>
</evidence>
<evidence type="ECO:0000313" key="2">
    <source>
        <dbReference type="Proteomes" id="UP000249464"/>
    </source>
</evidence>
<protein>
    <submittedName>
        <fullName evidence="1">BQ5605_C015g07791 protein</fullName>
    </submittedName>
</protein>
<dbReference type="Proteomes" id="UP000249464">
    <property type="component" value="Unassembled WGS sequence"/>
</dbReference>
<proteinExistence type="predicted"/>
<dbReference type="AlphaFoldDB" id="A0A2X0NQK5"/>
<gene>
    <name evidence="1" type="primary">BQ5605_C015g07791</name>
    <name evidence="1" type="ORF">BQ5605_C015G07791</name>
</gene>
<dbReference type="EMBL" id="FQNC01000015">
    <property type="protein sequence ID" value="SGY17482.1"/>
    <property type="molecule type" value="Genomic_DNA"/>
</dbReference>
<accession>A0A2X0NQK5</accession>
<reference evidence="1 2" key="1">
    <citation type="submission" date="2016-11" db="EMBL/GenBank/DDBJ databases">
        <authorList>
            <person name="Jaros S."/>
            <person name="Januszkiewicz K."/>
            <person name="Wedrychowicz H."/>
        </authorList>
    </citation>
    <scope>NUCLEOTIDE SEQUENCE [LARGE SCALE GENOMIC DNA]</scope>
</reference>
<sequence length="141" mass="16148">MDRLVPYPAGLLETVDRAVQLETDIAGQSDSLRYAHVQFLFKFAMQIGLVNVRLDDMVTPGRRQHDESTNRDKLRCRCERLFEVNSRPLREASCNKSSFVRSRPTILVPFRSENEFGPENLGAGGKLVSFHNRKDRVIITQ</sequence>
<organism evidence="1 2">
    <name type="scientific">Microbotryum silenes-dioicae</name>
    <dbReference type="NCBI Taxonomy" id="796604"/>
    <lineage>
        <taxon>Eukaryota</taxon>
        <taxon>Fungi</taxon>
        <taxon>Dikarya</taxon>
        <taxon>Basidiomycota</taxon>
        <taxon>Pucciniomycotina</taxon>
        <taxon>Microbotryomycetes</taxon>
        <taxon>Microbotryales</taxon>
        <taxon>Microbotryaceae</taxon>
        <taxon>Microbotryum</taxon>
    </lineage>
</organism>